<gene>
    <name evidence="2" type="ORF">P7H09_06770</name>
</gene>
<dbReference type="InterPro" id="IPR039418">
    <property type="entry name" value="LexA-like"/>
</dbReference>
<reference evidence="2" key="2">
    <citation type="submission" date="2023-03" db="EMBL/GenBank/DDBJ databases">
        <authorList>
            <person name="Obshta O."/>
            <person name="Zabrodski M.W."/>
            <person name="Soomro T."/>
            <person name="Wilson G."/>
            <person name="Masood F."/>
            <person name="Thebeau J."/>
            <person name="Bezerra Da Silva M.C."/>
            <person name="Raza F."/>
            <person name="Biganski S."/>
            <person name="Jose M."/>
            <person name="Camilli M."/>
            <person name="Kozii I.V."/>
            <person name="Kozii R.V."/>
            <person name="Simko E."/>
            <person name="Wood S.C."/>
        </authorList>
    </citation>
    <scope>NUCLEOTIDE SEQUENCE</scope>
    <source>
        <strain evidence="2">PL001</strain>
    </source>
</reference>
<dbReference type="CDD" id="cd06529">
    <property type="entry name" value="S24_LexA-like"/>
    <property type="match status" value="1"/>
</dbReference>
<dbReference type="Proteomes" id="UP001259239">
    <property type="component" value="Unassembled WGS sequence"/>
</dbReference>
<dbReference type="AlphaFoldDB" id="A0AAP5JS72"/>
<comment type="caution">
    <text evidence="2">The sequence shown here is derived from an EMBL/GenBank/DDBJ whole genome shotgun (WGS) entry which is preliminary data.</text>
</comment>
<dbReference type="SUPFAM" id="SSF51306">
    <property type="entry name" value="LexA/Signal peptidase"/>
    <property type="match status" value="1"/>
</dbReference>
<evidence type="ECO:0000313" key="3">
    <source>
        <dbReference type="Proteomes" id="UP001259239"/>
    </source>
</evidence>
<dbReference type="InterPro" id="IPR015927">
    <property type="entry name" value="Peptidase_S24_S26A/B/C"/>
</dbReference>
<dbReference type="InterPro" id="IPR036286">
    <property type="entry name" value="LexA/Signal_pep-like_sf"/>
</dbReference>
<dbReference type="EMBL" id="JARQGV010000004">
    <property type="protein sequence ID" value="MDT2251076.1"/>
    <property type="molecule type" value="Genomic_DNA"/>
</dbReference>
<dbReference type="Pfam" id="PF00717">
    <property type="entry name" value="Peptidase_S24"/>
    <property type="match status" value="1"/>
</dbReference>
<accession>A0AAP5JS72</accession>
<evidence type="ECO:0000259" key="1">
    <source>
        <dbReference type="Pfam" id="PF00717"/>
    </source>
</evidence>
<feature type="domain" description="Peptidase S24/S26A/S26B/S26C" evidence="1">
    <location>
        <begin position="66"/>
        <end position="155"/>
    </location>
</feature>
<protein>
    <submittedName>
        <fullName evidence="2">S24 family peptidase</fullName>
    </submittedName>
</protein>
<proteinExistence type="predicted"/>
<sequence length="164" mass="18935">MIDELGKNGGLEELTKSNEISDLQNNDVFNSTRKRIKIPIYGSVLTSPNGLVFKNYLGERWEDIELTDDNYFYILIKKDSMIGDAIMPDDLALIKEEHNEDYFGLSAGIVDNEECTIRRIYKKDDSIVLYPSNPTFPPRIFKGQELNRIQIIGKIQQIIRNFKN</sequence>
<evidence type="ECO:0000313" key="2">
    <source>
        <dbReference type="EMBL" id="MDT2251076.1"/>
    </source>
</evidence>
<name>A0AAP5JS72_9BACL</name>
<dbReference type="RefSeq" id="WP_023485547.1">
    <property type="nucleotide sequence ID" value="NZ_CBCRXL010000071.1"/>
</dbReference>
<dbReference type="Gene3D" id="2.10.109.10">
    <property type="entry name" value="Umud Fragment, subunit A"/>
    <property type="match status" value="1"/>
</dbReference>
<reference evidence="2" key="1">
    <citation type="journal article" date="2023" name="J. Vet. Diagn. Invest.">
        <title>Oxytetracycline-resistant Paenibacillus larvae identified in commercial beekeeping operations in Saskatchewan using pooled honey sampling.</title>
        <authorList>
            <person name="Obshta O."/>
            <person name="Zabrodski M.W."/>
            <person name="Soomro T."/>
            <person name="Wilson G."/>
            <person name="Masood F."/>
            <person name="Thebeau J."/>
            <person name="Silva M.C.B."/>
            <person name="Biganski S."/>
            <person name="Kozii I.V."/>
            <person name="Koziy R.V."/>
            <person name="Raza M.F."/>
            <person name="Jose M.S."/>
            <person name="Simko E."/>
            <person name="Wood S.C."/>
        </authorList>
    </citation>
    <scope>NUCLEOTIDE SEQUENCE</scope>
    <source>
        <strain evidence="2">PL001</strain>
    </source>
</reference>
<organism evidence="2 3">
    <name type="scientific">Paenibacillus larvae</name>
    <dbReference type="NCBI Taxonomy" id="1464"/>
    <lineage>
        <taxon>Bacteria</taxon>
        <taxon>Bacillati</taxon>
        <taxon>Bacillota</taxon>
        <taxon>Bacilli</taxon>
        <taxon>Bacillales</taxon>
        <taxon>Paenibacillaceae</taxon>
        <taxon>Paenibacillus</taxon>
    </lineage>
</organism>